<evidence type="ECO:0000256" key="1">
    <source>
        <dbReference type="ARBA" id="ARBA00023015"/>
    </source>
</evidence>
<dbReference type="InterPro" id="IPR028082">
    <property type="entry name" value="Peripla_BP_I"/>
</dbReference>
<dbReference type="PANTHER" id="PTHR30146">
    <property type="entry name" value="LACI-RELATED TRANSCRIPTIONAL REPRESSOR"/>
    <property type="match status" value="1"/>
</dbReference>
<sequence length="340" mass="38141">MSITTKDIARIANVSQSTVSRCLNNSPFASEKTKQRILKIAEEHGFQFNANARSLKVNKTYTIGLILPQSMVDHGFDVHSRAWQDTLIENLTQLQFDVIVSPSFGQSNIRKLIASQKVDGFIILQPELDIETMDYLEKSDIAYVFCKYLPDVCKNRDVDYVHADQIKGGYLAGEHLLKLGHKKILCISADVAGGEFKLRTEGCKGAFYDHNVPFNDKLLFFGDSTFTSGFQLIKKNVDLLKSITAIFAQNDLMALGVLSALRELHIKVPEDIAVVGYDNTELCTYFSPNLTSIHQPYKEIALLTCKRLIELLENKGDHVKQKLAIQPKLVVRESTGNMLP</sequence>
<accession>A0A498R1J5</accession>
<dbReference type="InterPro" id="IPR010982">
    <property type="entry name" value="Lambda_DNA-bd_dom_sf"/>
</dbReference>
<dbReference type="Pfam" id="PF13377">
    <property type="entry name" value="Peripla_BP_3"/>
    <property type="match status" value="1"/>
</dbReference>
<dbReference type="RefSeq" id="WP_122626224.1">
    <property type="nucleotide sequence ID" value="NZ_UPPP01000054.1"/>
</dbReference>
<dbReference type="CDD" id="cd01392">
    <property type="entry name" value="HTH_LacI"/>
    <property type="match status" value="1"/>
</dbReference>
<feature type="domain" description="HTH lacI-type" evidence="4">
    <location>
        <begin position="3"/>
        <end position="57"/>
    </location>
</feature>
<proteinExistence type="predicted"/>
<evidence type="ECO:0000313" key="5">
    <source>
        <dbReference type="EMBL" id="VBB05221.1"/>
    </source>
</evidence>
<dbReference type="AlphaFoldDB" id="A0A498R1J5"/>
<dbReference type="GO" id="GO:0003700">
    <property type="term" value="F:DNA-binding transcription factor activity"/>
    <property type="evidence" value="ECO:0007669"/>
    <property type="project" value="TreeGrafter"/>
</dbReference>
<dbReference type="Pfam" id="PF00356">
    <property type="entry name" value="LacI"/>
    <property type="match status" value="1"/>
</dbReference>
<dbReference type="PANTHER" id="PTHR30146:SF109">
    <property type="entry name" value="HTH-TYPE TRANSCRIPTIONAL REGULATOR GALS"/>
    <property type="match status" value="1"/>
</dbReference>
<dbReference type="SUPFAM" id="SSF47413">
    <property type="entry name" value="lambda repressor-like DNA-binding domains"/>
    <property type="match status" value="1"/>
</dbReference>
<dbReference type="SMART" id="SM00354">
    <property type="entry name" value="HTH_LACI"/>
    <property type="match status" value="1"/>
</dbReference>
<keyword evidence="2" id="KW-0238">DNA-binding</keyword>
<organism evidence="5 6">
    <name type="scientific">Lucifera butyrica</name>
    <dbReference type="NCBI Taxonomy" id="1351585"/>
    <lineage>
        <taxon>Bacteria</taxon>
        <taxon>Bacillati</taxon>
        <taxon>Bacillota</taxon>
        <taxon>Negativicutes</taxon>
        <taxon>Veillonellales</taxon>
        <taxon>Veillonellaceae</taxon>
        <taxon>Lucifera</taxon>
    </lineage>
</organism>
<protein>
    <recommendedName>
        <fullName evidence="4">HTH lacI-type domain-containing protein</fullName>
    </recommendedName>
</protein>
<dbReference type="Proteomes" id="UP000277811">
    <property type="component" value="Unassembled WGS sequence"/>
</dbReference>
<evidence type="ECO:0000256" key="3">
    <source>
        <dbReference type="ARBA" id="ARBA00023163"/>
    </source>
</evidence>
<dbReference type="CDD" id="cd06267">
    <property type="entry name" value="PBP1_LacI_sugar_binding-like"/>
    <property type="match status" value="1"/>
</dbReference>
<name>A0A498R1J5_9FIRM</name>
<keyword evidence="6" id="KW-1185">Reference proteome</keyword>
<dbReference type="InterPro" id="IPR046335">
    <property type="entry name" value="LacI/GalR-like_sensor"/>
</dbReference>
<dbReference type="PROSITE" id="PS50932">
    <property type="entry name" value="HTH_LACI_2"/>
    <property type="match status" value="1"/>
</dbReference>
<dbReference type="Gene3D" id="1.10.260.40">
    <property type="entry name" value="lambda repressor-like DNA-binding domains"/>
    <property type="match status" value="1"/>
</dbReference>
<dbReference type="SUPFAM" id="SSF53822">
    <property type="entry name" value="Periplasmic binding protein-like I"/>
    <property type="match status" value="1"/>
</dbReference>
<dbReference type="EMBL" id="UPPP01000054">
    <property type="protein sequence ID" value="VBB05221.1"/>
    <property type="molecule type" value="Genomic_DNA"/>
</dbReference>
<keyword evidence="1" id="KW-0805">Transcription regulation</keyword>
<dbReference type="Gene3D" id="3.40.50.2300">
    <property type="match status" value="2"/>
</dbReference>
<gene>
    <name evidence="5" type="ORF">LUCI_0428</name>
</gene>
<reference evidence="5 6" key="1">
    <citation type="submission" date="2018-06" db="EMBL/GenBank/DDBJ databases">
        <authorList>
            <person name="Strepis N."/>
        </authorList>
    </citation>
    <scope>NUCLEOTIDE SEQUENCE [LARGE SCALE GENOMIC DNA]</scope>
    <source>
        <strain evidence="5">LUCI</strain>
    </source>
</reference>
<keyword evidence="3" id="KW-0804">Transcription</keyword>
<dbReference type="OrthoDB" id="2029945at2"/>
<dbReference type="InterPro" id="IPR000843">
    <property type="entry name" value="HTH_LacI"/>
</dbReference>
<evidence type="ECO:0000259" key="4">
    <source>
        <dbReference type="PROSITE" id="PS50932"/>
    </source>
</evidence>
<evidence type="ECO:0000256" key="2">
    <source>
        <dbReference type="ARBA" id="ARBA00023125"/>
    </source>
</evidence>
<dbReference type="GO" id="GO:0000976">
    <property type="term" value="F:transcription cis-regulatory region binding"/>
    <property type="evidence" value="ECO:0007669"/>
    <property type="project" value="TreeGrafter"/>
</dbReference>
<evidence type="ECO:0000313" key="6">
    <source>
        <dbReference type="Proteomes" id="UP000277811"/>
    </source>
</evidence>